<protein>
    <recommendedName>
        <fullName evidence="4">Copper transport protein</fullName>
    </recommendedName>
</protein>
<evidence type="ECO:0000313" key="6">
    <source>
        <dbReference type="Proteomes" id="UP001164746"/>
    </source>
</evidence>
<name>A0ABY7FUX5_MYAAR</name>
<keyword evidence="2 4" id="KW-1133">Transmembrane helix</keyword>
<reference evidence="5" key="1">
    <citation type="submission" date="2022-11" db="EMBL/GenBank/DDBJ databases">
        <title>Centuries of genome instability and evolution in soft-shell clam transmissible cancer (bioRxiv).</title>
        <authorList>
            <person name="Hart S.F.M."/>
            <person name="Yonemitsu M.A."/>
            <person name="Giersch R.M."/>
            <person name="Beal B.F."/>
            <person name="Arriagada G."/>
            <person name="Davis B.W."/>
            <person name="Ostrander E.A."/>
            <person name="Goff S.P."/>
            <person name="Metzger M.J."/>
        </authorList>
    </citation>
    <scope>NUCLEOTIDE SEQUENCE</scope>
    <source>
        <strain evidence="5">MELC-2E11</strain>
        <tissue evidence="5">Siphon/mantle</tissue>
    </source>
</reference>
<evidence type="ECO:0000256" key="4">
    <source>
        <dbReference type="RuleBase" id="RU367022"/>
    </source>
</evidence>
<keyword evidence="4" id="KW-0406">Ion transport</keyword>
<comment type="subcellular location">
    <subcellularLocation>
        <location evidence="4">Membrane</location>
        <topology evidence="4">Multi-pass membrane protein</topology>
    </subcellularLocation>
</comment>
<dbReference type="PANTHER" id="PTHR12483:SF8">
    <property type="entry name" value="PROTEIN SLC31A2"/>
    <property type="match status" value="1"/>
</dbReference>
<dbReference type="PANTHER" id="PTHR12483">
    <property type="entry name" value="SOLUTE CARRIER FAMILY 31 COPPER TRANSPORTERS"/>
    <property type="match status" value="1"/>
</dbReference>
<keyword evidence="6" id="KW-1185">Reference proteome</keyword>
<accession>A0ABY7FUX5</accession>
<organism evidence="5 6">
    <name type="scientific">Mya arenaria</name>
    <name type="common">Soft-shell clam</name>
    <dbReference type="NCBI Taxonomy" id="6604"/>
    <lineage>
        <taxon>Eukaryota</taxon>
        <taxon>Metazoa</taxon>
        <taxon>Spiralia</taxon>
        <taxon>Lophotrochozoa</taxon>
        <taxon>Mollusca</taxon>
        <taxon>Bivalvia</taxon>
        <taxon>Autobranchia</taxon>
        <taxon>Heteroconchia</taxon>
        <taxon>Euheterodonta</taxon>
        <taxon>Imparidentia</taxon>
        <taxon>Neoheterodontei</taxon>
        <taxon>Myida</taxon>
        <taxon>Myoidea</taxon>
        <taxon>Myidae</taxon>
        <taxon>Mya</taxon>
    </lineage>
</organism>
<evidence type="ECO:0000256" key="2">
    <source>
        <dbReference type="ARBA" id="ARBA00022989"/>
    </source>
</evidence>
<dbReference type="Pfam" id="PF04145">
    <property type="entry name" value="Ctr"/>
    <property type="match status" value="1"/>
</dbReference>
<sequence>MGGTSNENSTMNNLSTEENYKMNPNIQKYFSTENHGDFIFKGLQLNFPAGVVLSMLFVLVLVMLHEGFTYWIQNKWEINRSLKTFRSKNDQQAAESRFHLIATLNKLLTTTLLYLMVLCIVSRNIWILVSAILGKGVGYLLLRPFVSAYINVGFEKTNERRTCIEMRHVNGTVSGNNVELICPLIEASC</sequence>
<keyword evidence="3 4" id="KW-0472">Membrane</keyword>
<keyword evidence="1 4" id="KW-0812">Transmembrane</keyword>
<evidence type="ECO:0000256" key="3">
    <source>
        <dbReference type="ARBA" id="ARBA00023136"/>
    </source>
</evidence>
<evidence type="ECO:0000256" key="1">
    <source>
        <dbReference type="ARBA" id="ARBA00022692"/>
    </source>
</evidence>
<evidence type="ECO:0000313" key="5">
    <source>
        <dbReference type="EMBL" id="WAR24531.1"/>
    </source>
</evidence>
<gene>
    <name evidence="5" type="ORF">MAR_038200</name>
</gene>
<dbReference type="InterPro" id="IPR007274">
    <property type="entry name" value="Cop_transporter"/>
</dbReference>
<comment type="similarity">
    <text evidence="4">Belongs to the copper transporter (Ctr) (TC 1.A.56) family. SLC31A subfamily.</text>
</comment>
<keyword evidence="4" id="KW-0813">Transport</keyword>
<keyword evidence="4" id="KW-0187">Copper transport</keyword>
<feature type="transmembrane region" description="Helical" evidence="4">
    <location>
        <begin position="45"/>
        <end position="64"/>
    </location>
</feature>
<proteinExistence type="inferred from homology"/>
<dbReference type="EMBL" id="CP111024">
    <property type="protein sequence ID" value="WAR24531.1"/>
    <property type="molecule type" value="Genomic_DNA"/>
</dbReference>
<keyword evidence="4" id="KW-0186">Copper</keyword>
<dbReference type="Proteomes" id="UP001164746">
    <property type="component" value="Chromosome 13"/>
</dbReference>